<keyword evidence="3" id="KW-0731">Sigma factor</keyword>
<dbReference type="EMBL" id="BAABIQ010000041">
    <property type="protein sequence ID" value="GAA4800410.1"/>
    <property type="molecule type" value="Genomic_DNA"/>
</dbReference>
<dbReference type="InterPro" id="IPR013325">
    <property type="entry name" value="RNA_pol_sigma_r2"/>
</dbReference>
<feature type="domain" description="RNA polymerase sigma factor 70 region 4 type 2" evidence="7">
    <location>
        <begin position="128"/>
        <end position="179"/>
    </location>
</feature>
<proteinExistence type="inferred from homology"/>
<dbReference type="Proteomes" id="UP001501411">
    <property type="component" value="Unassembled WGS sequence"/>
</dbReference>
<keyword evidence="2" id="KW-0805">Transcription regulation</keyword>
<dbReference type="PANTHER" id="PTHR43133:SF46">
    <property type="entry name" value="RNA POLYMERASE SIGMA-70 FACTOR ECF SUBFAMILY"/>
    <property type="match status" value="1"/>
</dbReference>
<dbReference type="InterPro" id="IPR014284">
    <property type="entry name" value="RNA_pol_sigma-70_dom"/>
</dbReference>
<evidence type="ECO:0000256" key="4">
    <source>
        <dbReference type="ARBA" id="ARBA00023163"/>
    </source>
</evidence>
<sequence>MNAVYGYETYSDDELVLLLQQDDHGAYTEIYNRYSELLQKHALKKAVDFDDINDILQDIFTNLWLNRHRLDTTVQLGPYLYVAVRNRIFNVMSRQQVKNKSVEALQHFINENPELADKTTRERELAHLIDREIAELPSKMREIFVLSRQAHLSHLEIAEQLNISKQTVAKQVSNALKLLRVRLSKILFSFFFILIYLFLILGLLYR</sequence>
<keyword evidence="9" id="KW-1185">Reference proteome</keyword>
<dbReference type="InterPro" id="IPR013249">
    <property type="entry name" value="RNA_pol_sigma70_r4_t2"/>
</dbReference>
<comment type="similarity">
    <text evidence="1">Belongs to the sigma-70 factor family. ECF subfamily.</text>
</comment>
<dbReference type="InterPro" id="IPR007627">
    <property type="entry name" value="RNA_pol_sigma70_r2"/>
</dbReference>
<dbReference type="NCBIfam" id="TIGR02937">
    <property type="entry name" value="sigma70-ECF"/>
    <property type="match status" value="1"/>
</dbReference>
<keyword evidence="4" id="KW-0804">Transcription</keyword>
<feature type="domain" description="RNA polymerase sigma-70 region 2" evidence="6">
    <location>
        <begin position="30"/>
        <end position="96"/>
    </location>
</feature>
<organism evidence="8 9">
    <name type="scientific">Olivibacter ginsenosidimutans</name>
    <dbReference type="NCBI Taxonomy" id="1176537"/>
    <lineage>
        <taxon>Bacteria</taxon>
        <taxon>Pseudomonadati</taxon>
        <taxon>Bacteroidota</taxon>
        <taxon>Sphingobacteriia</taxon>
        <taxon>Sphingobacteriales</taxon>
        <taxon>Sphingobacteriaceae</taxon>
        <taxon>Olivibacter</taxon>
    </lineage>
</organism>
<evidence type="ECO:0000259" key="7">
    <source>
        <dbReference type="Pfam" id="PF08281"/>
    </source>
</evidence>
<dbReference type="NCBIfam" id="TIGR02985">
    <property type="entry name" value="Sig70_bacteroi1"/>
    <property type="match status" value="1"/>
</dbReference>
<evidence type="ECO:0000256" key="2">
    <source>
        <dbReference type="ARBA" id="ARBA00023015"/>
    </source>
</evidence>
<dbReference type="Pfam" id="PF04542">
    <property type="entry name" value="Sigma70_r2"/>
    <property type="match status" value="1"/>
</dbReference>
<dbReference type="InterPro" id="IPR014327">
    <property type="entry name" value="RNA_pol_sigma70_bacteroid"/>
</dbReference>
<evidence type="ECO:0000259" key="6">
    <source>
        <dbReference type="Pfam" id="PF04542"/>
    </source>
</evidence>
<feature type="transmembrane region" description="Helical" evidence="5">
    <location>
        <begin position="186"/>
        <end position="205"/>
    </location>
</feature>
<dbReference type="InterPro" id="IPR013324">
    <property type="entry name" value="RNA_pol_sigma_r3/r4-like"/>
</dbReference>
<evidence type="ECO:0008006" key="10">
    <source>
        <dbReference type="Google" id="ProtNLM"/>
    </source>
</evidence>
<dbReference type="InterPro" id="IPR039425">
    <property type="entry name" value="RNA_pol_sigma-70-like"/>
</dbReference>
<comment type="caution">
    <text evidence="8">The sequence shown here is derived from an EMBL/GenBank/DDBJ whole genome shotgun (WGS) entry which is preliminary data.</text>
</comment>
<evidence type="ECO:0000313" key="9">
    <source>
        <dbReference type="Proteomes" id="UP001501411"/>
    </source>
</evidence>
<keyword evidence="5" id="KW-0472">Membrane</keyword>
<dbReference type="Gene3D" id="1.10.10.10">
    <property type="entry name" value="Winged helix-like DNA-binding domain superfamily/Winged helix DNA-binding domain"/>
    <property type="match status" value="1"/>
</dbReference>
<evidence type="ECO:0000256" key="3">
    <source>
        <dbReference type="ARBA" id="ARBA00023082"/>
    </source>
</evidence>
<evidence type="ECO:0000256" key="5">
    <source>
        <dbReference type="SAM" id="Phobius"/>
    </source>
</evidence>
<dbReference type="SUPFAM" id="SSF88946">
    <property type="entry name" value="Sigma2 domain of RNA polymerase sigma factors"/>
    <property type="match status" value="1"/>
</dbReference>
<dbReference type="SUPFAM" id="SSF88659">
    <property type="entry name" value="Sigma3 and sigma4 domains of RNA polymerase sigma factors"/>
    <property type="match status" value="1"/>
</dbReference>
<evidence type="ECO:0000313" key="8">
    <source>
        <dbReference type="EMBL" id="GAA4800410.1"/>
    </source>
</evidence>
<dbReference type="PANTHER" id="PTHR43133">
    <property type="entry name" value="RNA POLYMERASE ECF-TYPE SIGMA FACTO"/>
    <property type="match status" value="1"/>
</dbReference>
<keyword evidence="5" id="KW-0812">Transmembrane</keyword>
<protein>
    <recommendedName>
        <fullName evidence="10">RNA polymerase sigma-70 factor</fullName>
    </recommendedName>
</protein>
<keyword evidence="5" id="KW-1133">Transmembrane helix</keyword>
<reference evidence="9" key="1">
    <citation type="journal article" date="2019" name="Int. J. Syst. Evol. Microbiol.">
        <title>The Global Catalogue of Microorganisms (GCM) 10K type strain sequencing project: providing services to taxonomists for standard genome sequencing and annotation.</title>
        <authorList>
            <consortium name="The Broad Institute Genomics Platform"/>
            <consortium name="The Broad Institute Genome Sequencing Center for Infectious Disease"/>
            <person name="Wu L."/>
            <person name="Ma J."/>
        </authorList>
    </citation>
    <scope>NUCLEOTIDE SEQUENCE [LARGE SCALE GENOMIC DNA]</scope>
    <source>
        <strain evidence="9">JCM 18200</strain>
    </source>
</reference>
<accession>A0ABP9BWR9</accession>
<name>A0ABP9BWR9_9SPHI</name>
<evidence type="ECO:0000256" key="1">
    <source>
        <dbReference type="ARBA" id="ARBA00010641"/>
    </source>
</evidence>
<dbReference type="InterPro" id="IPR036388">
    <property type="entry name" value="WH-like_DNA-bd_sf"/>
</dbReference>
<dbReference type="Pfam" id="PF08281">
    <property type="entry name" value="Sigma70_r4_2"/>
    <property type="match status" value="1"/>
</dbReference>
<gene>
    <name evidence="8" type="ORF">GCM10023231_31480</name>
</gene>
<dbReference type="Gene3D" id="1.10.1740.10">
    <property type="match status" value="1"/>
</dbReference>